<dbReference type="InterPro" id="IPR018211">
    <property type="entry name" value="ADH_Fe_CS"/>
</dbReference>
<dbReference type="PROSITE" id="PS00060">
    <property type="entry name" value="ADH_IRON_2"/>
    <property type="match status" value="1"/>
</dbReference>
<dbReference type="InterPro" id="IPR016161">
    <property type="entry name" value="Ald_DH/histidinol_DH"/>
</dbReference>
<dbReference type="Proteomes" id="UP000725649">
    <property type="component" value="Unassembled WGS sequence"/>
</dbReference>
<name>A0A928DP06_9BACT</name>
<comment type="similarity">
    <text evidence="7 8">In the C-terminal section; belongs to the iron-containing alcohol dehydrogenase family.</text>
</comment>
<dbReference type="PROSITE" id="PS00913">
    <property type="entry name" value="ADH_IRON_1"/>
    <property type="match status" value="1"/>
</dbReference>
<dbReference type="SUPFAM" id="SSF53720">
    <property type="entry name" value="ALDH-like"/>
    <property type="match status" value="1"/>
</dbReference>
<dbReference type="InterPro" id="IPR012079">
    <property type="entry name" value="Bifunc_Ald-ADH"/>
</dbReference>
<feature type="domain" description="Aldehyde dehydrogenase" evidence="9">
    <location>
        <begin position="13"/>
        <end position="328"/>
    </location>
</feature>
<evidence type="ECO:0000256" key="2">
    <source>
        <dbReference type="ARBA" id="ARBA00023002"/>
    </source>
</evidence>
<gene>
    <name evidence="12" type="primary">adhE</name>
    <name evidence="12" type="synonym">adhC</name>
    <name evidence="12" type="ORF">E7027_00030</name>
</gene>
<dbReference type="Pfam" id="PF25137">
    <property type="entry name" value="ADH_Fe_C"/>
    <property type="match status" value="1"/>
</dbReference>
<keyword evidence="3" id="KW-0408">Iron</keyword>
<sequence>MAEKKKVTAPADTTKEDMSMLDKIVDTVKAAQRIYATYTQEQVDKIFRAAAIAAAQNRIPLSKMAVEESGMGVMEDKVIKNQFASEYIYNQYKDTKTCGVLSDDDAFGYRRVAEPIGVIAGVIPTTNPTSTAIFKSLLALKTRNGIVFSPHPRAKKCTIEAAKIVLKAAVEAGAPEGIIGWIEEPTMALSNALMHHPQINLILATGGPGMVKAAYSSGKPALGVGAGNTPAVIDATADIKMAVSSIIISKTFDNGMICASEQSVVVEDEVYDEVKAEFIARGCHFVTGKDRKKLAETIVVNGKLNANIVGQSAMKIAEMAGIKVPAGTKILIAEAEKVCTEEVFAWEKLSPVLGFYRAKDFAHAVELARSLILFGGAGHTSVLYTNESNEEHITAFQDMPTARTLINIPSSQGAIGDVYNFKLAPSLTLGCGSWGGNSVSENIGVKHLMNVKSVAERRENMYWYKVPSKIYFKRGALSQALAELKGKQRAYIITDKTMEQLGHVRTVADVLESLDIKYRIFSNVLPDPNITNVNEALAIANSWQPDMIIALGGGSAMDEAKMVWLMYENPETSFEDIAMRFMDIRKRIYAAPDLGRKATMVAIPTTSGTGSEVTPFTIITDEKTDTKYAITDYALTPDMAIIDPEFVLGMPKSLTAFSGLDVLTHAIEAYTSVFSTNFTEGQALEAIRLVFKYLKNSYDKGAQDINAREKMHYAATIAGMAFANAFLGLSHSMAHKLGAMYHIPHGLANALLLSYVIEFNATDKPTKQGLFPQYKYPFVKGRYAKIVDFIRPNNKLGDDKDAKVQELIDMVEQLKADLNIPKSIKEYGIPEKEFLANLDKLSELAFDDQCTGGNARYPLISEIKDLYLKAYYGEPVKHSGK</sequence>
<keyword evidence="5" id="KW-0511">Multifunctional enzyme</keyword>
<evidence type="ECO:0000313" key="13">
    <source>
        <dbReference type="Proteomes" id="UP000725649"/>
    </source>
</evidence>
<protein>
    <recommendedName>
        <fullName evidence="8">Aldehyde-alcohol dehydrogenase</fullName>
    </recommendedName>
</protein>
<dbReference type="GO" id="GO:0046872">
    <property type="term" value="F:metal ion binding"/>
    <property type="evidence" value="ECO:0007669"/>
    <property type="project" value="InterPro"/>
</dbReference>
<reference evidence="12" key="1">
    <citation type="submission" date="2019-04" db="EMBL/GenBank/DDBJ databases">
        <title>Evolution of Biomass-Degrading Anaerobic Consortia Revealed by Metagenomics.</title>
        <authorList>
            <person name="Peng X."/>
        </authorList>
    </citation>
    <scope>NUCLEOTIDE SEQUENCE</scope>
    <source>
        <strain evidence="12">SIG66</strain>
    </source>
</reference>
<dbReference type="InterPro" id="IPR056798">
    <property type="entry name" value="ADH_Fe_C"/>
</dbReference>
<dbReference type="InterPro" id="IPR034789">
    <property type="entry name" value="AAD_C"/>
</dbReference>
<evidence type="ECO:0000313" key="12">
    <source>
        <dbReference type="EMBL" id="MBE6420531.1"/>
    </source>
</evidence>
<dbReference type="GO" id="GO:0004022">
    <property type="term" value="F:alcohol dehydrogenase (NAD+) activity"/>
    <property type="evidence" value="ECO:0007669"/>
    <property type="project" value="UniProtKB-UniRule"/>
</dbReference>
<keyword evidence="2 8" id="KW-0560">Oxidoreductase</keyword>
<dbReference type="GO" id="GO:0008774">
    <property type="term" value="F:acetaldehyde dehydrogenase (acetylating) activity"/>
    <property type="evidence" value="ECO:0007669"/>
    <property type="project" value="UniProtKB-UniRule"/>
</dbReference>
<feature type="domain" description="Alcohol dehydrogenase iron-type/glycerol dehydrogenase GldA" evidence="10">
    <location>
        <begin position="467"/>
        <end position="644"/>
    </location>
</feature>
<evidence type="ECO:0000259" key="11">
    <source>
        <dbReference type="Pfam" id="PF25137"/>
    </source>
</evidence>
<comment type="caution">
    <text evidence="12">The sequence shown here is derived from an EMBL/GenBank/DDBJ whole genome shotgun (WGS) entry which is preliminary data.</text>
</comment>
<evidence type="ECO:0000256" key="4">
    <source>
        <dbReference type="ARBA" id="ARBA00023027"/>
    </source>
</evidence>
<dbReference type="InterPro" id="IPR039697">
    <property type="entry name" value="Alcohol_dehydrogenase_Fe"/>
</dbReference>
<dbReference type="Gene3D" id="3.40.309.10">
    <property type="entry name" value="Aldehyde Dehydrogenase, Chain A, domain 2"/>
    <property type="match status" value="1"/>
</dbReference>
<evidence type="ECO:0000259" key="9">
    <source>
        <dbReference type="Pfam" id="PF00171"/>
    </source>
</evidence>
<organism evidence="12 13">
    <name type="scientific">Candidatus Avelusimicrobium gallicola</name>
    <dbReference type="NCBI Taxonomy" id="2562704"/>
    <lineage>
        <taxon>Bacteria</taxon>
        <taxon>Pseudomonadati</taxon>
        <taxon>Elusimicrobiota</taxon>
        <taxon>Elusimicrobia</taxon>
        <taxon>Elusimicrobiales</taxon>
        <taxon>Elusimicrobiaceae</taxon>
        <taxon>Candidatus Avelusimicrobium</taxon>
    </lineage>
</organism>
<accession>A0A928DP06</accession>
<evidence type="ECO:0000256" key="5">
    <source>
        <dbReference type="ARBA" id="ARBA00023268"/>
    </source>
</evidence>
<dbReference type="PANTHER" id="PTHR11496:SF83">
    <property type="entry name" value="HYDROXYACID-OXOACID TRANSHYDROGENASE, MITOCHONDRIAL"/>
    <property type="match status" value="1"/>
</dbReference>
<dbReference type="Gene3D" id="3.40.50.1970">
    <property type="match status" value="1"/>
</dbReference>
<dbReference type="AlphaFoldDB" id="A0A928DP06"/>
<evidence type="ECO:0000256" key="8">
    <source>
        <dbReference type="PIRNR" id="PIRNR000111"/>
    </source>
</evidence>
<dbReference type="PANTHER" id="PTHR11496">
    <property type="entry name" value="ALCOHOL DEHYDROGENASE"/>
    <property type="match status" value="1"/>
</dbReference>
<dbReference type="Gene3D" id="1.20.1090.10">
    <property type="entry name" value="Dehydroquinate synthase-like - alpha domain"/>
    <property type="match status" value="1"/>
</dbReference>
<proteinExistence type="inferred from homology"/>
<dbReference type="FunFam" id="1.20.1090.10:FF:000001">
    <property type="entry name" value="Aldehyde-alcohol dehydrogenase"/>
    <property type="match status" value="1"/>
</dbReference>
<dbReference type="PIRSF" id="PIRSF000111">
    <property type="entry name" value="ALDH_ADH"/>
    <property type="match status" value="1"/>
</dbReference>
<comment type="cofactor">
    <cofactor evidence="1">
        <name>Fe(2+)</name>
        <dbReference type="ChEBI" id="CHEBI:29033"/>
    </cofactor>
</comment>
<dbReference type="FunFam" id="3.40.309.10:FF:000007">
    <property type="entry name" value="Aldehyde-alcohol dehydrogenase"/>
    <property type="match status" value="1"/>
</dbReference>
<dbReference type="InterPro" id="IPR016163">
    <property type="entry name" value="Ald_DH_C"/>
</dbReference>
<dbReference type="Pfam" id="PF00465">
    <property type="entry name" value="Fe-ADH"/>
    <property type="match status" value="1"/>
</dbReference>
<feature type="domain" description="Fe-containing alcohol dehydrogenase-like C-terminal" evidence="11">
    <location>
        <begin position="655"/>
        <end position="871"/>
    </location>
</feature>
<dbReference type="CDD" id="cd07122">
    <property type="entry name" value="ALDH_F20_ACDH"/>
    <property type="match status" value="1"/>
</dbReference>
<dbReference type="InterPro" id="IPR016162">
    <property type="entry name" value="Ald_DH_N"/>
</dbReference>
<dbReference type="CDD" id="cd08178">
    <property type="entry name" value="AAD_C"/>
    <property type="match status" value="1"/>
</dbReference>
<evidence type="ECO:0000256" key="7">
    <source>
        <dbReference type="ARBA" id="ARBA00035645"/>
    </source>
</evidence>
<dbReference type="NCBIfam" id="NF010378">
    <property type="entry name" value="PRK13805.1"/>
    <property type="match status" value="1"/>
</dbReference>
<dbReference type="SUPFAM" id="SSF56796">
    <property type="entry name" value="Dehydroquinate synthase-like"/>
    <property type="match status" value="1"/>
</dbReference>
<keyword evidence="4" id="KW-0520">NAD</keyword>
<dbReference type="Gene3D" id="3.40.605.10">
    <property type="entry name" value="Aldehyde Dehydrogenase, Chain A, domain 1"/>
    <property type="match status" value="1"/>
</dbReference>
<dbReference type="InterPro" id="IPR001670">
    <property type="entry name" value="ADH_Fe/GldA"/>
</dbReference>
<evidence type="ECO:0000256" key="6">
    <source>
        <dbReference type="ARBA" id="ARBA00035641"/>
    </source>
</evidence>
<dbReference type="InterPro" id="IPR015590">
    <property type="entry name" value="Aldehyde_DH_dom"/>
</dbReference>
<evidence type="ECO:0000259" key="10">
    <source>
        <dbReference type="Pfam" id="PF00465"/>
    </source>
</evidence>
<comment type="similarity">
    <text evidence="6 8">In the N-terminal section; belongs to the aldehyde dehydrogenase family.</text>
</comment>
<dbReference type="GO" id="GO:0015976">
    <property type="term" value="P:carbon utilization"/>
    <property type="evidence" value="ECO:0007669"/>
    <property type="project" value="InterPro"/>
</dbReference>
<dbReference type="GO" id="GO:0006066">
    <property type="term" value="P:alcohol metabolic process"/>
    <property type="evidence" value="ECO:0007669"/>
    <property type="project" value="InterPro"/>
</dbReference>
<dbReference type="Pfam" id="PF00171">
    <property type="entry name" value="Aldedh"/>
    <property type="match status" value="1"/>
</dbReference>
<evidence type="ECO:0000256" key="3">
    <source>
        <dbReference type="ARBA" id="ARBA00023004"/>
    </source>
</evidence>
<evidence type="ECO:0000256" key="1">
    <source>
        <dbReference type="ARBA" id="ARBA00001954"/>
    </source>
</evidence>
<dbReference type="EMBL" id="SUVG01000001">
    <property type="protein sequence ID" value="MBE6420531.1"/>
    <property type="molecule type" value="Genomic_DNA"/>
</dbReference>
<dbReference type="FunFam" id="3.40.50.1970:FF:000002">
    <property type="entry name" value="Aldehyde-alcohol dehydrogenase"/>
    <property type="match status" value="1"/>
</dbReference>